<evidence type="ECO:0000313" key="12">
    <source>
        <dbReference type="Proteomes" id="UP000288216"/>
    </source>
</evidence>
<protein>
    <recommendedName>
        <fullName evidence="10">Cation efflux protein transmembrane domain-containing protein</fullName>
    </recommendedName>
</protein>
<reference evidence="11 12" key="1">
    <citation type="journal article" date="2018" name="Nat. Ecol. Evol.">
        <title>Shark genomes provide insights into elasmobranch evolution and the origin of vertebrates.</title>
        <authorList>
            <person name="Hara Y"/>
            <person name="Yamaguchi K"/>
            <person name="Onimaru K"/>
            <person name="Kadota M"/>
            <person name="Koyanagi M"/>
            <person name="Keeley SD"/>
            <person name="Tatsumi K"/>
            <person name="Tanaka K"/>
            <person name="Motone F"/>
            <person name="Kageyama Y"/>
            <person name="Nozu R"/>
            <person name="Adachi N"/>
            <person name="Nishimura O"/>
            <person name="Nakagawa R"/>
            <person name="Tanegashima C"/>
            <person name="Kiyatake I"/>
            <person name="Matsumoto R"/>
            <person name="Murakumo K"/>
            <person name="Nishida K"/>
            <person name="Terakita A"/>
            <person name="Kuratani S"/>
            <person name="Sato K"/>
            <person name="Hyodo S Kuraku.S."/>
        </authorList>
    </citation>
    <scope>NUCLEOTIDE SEQUENCE [LARGE SCALE GENOMIC DNA]</scope>
</reference>
<dbReference type="AlphaFoldDB" id="A0A401P384"/>
<name>A0A401P384_SCYTO</name>
<evidence type="ECO:0000256" key="7">
    <source>
        <dbReference type="ARBA" id="ARBA00023136"/>
    </source>
</evidence>
<dbReference type="STRING" id="75743.A0A401P384"/>
<evidence type="ECO:0000259" key="10">
    <source>
        <dbReference type="Pfam" id="PF01545"/>
    </source>
</evidence>
<dbReference type="Pfam" id="PF01545">
    <property type="entry name" value="Cation_efflux"/>
    <property type="match status" value="1"/>
</dbReference>
<dbReference type="InterPro" id="IPR058533">
    <property type="entry name" value="Cation_efflux_TM"/>
</dbReference>
<keyword evidence="6 9" id="KW-1133">Transmembrane helix</keyword>
<sequence length="163" mass="18781">MDQFVDSEKANLITENKARMYSLRLKSPFSSSKEVYPNYPFDNGNSANSIELERYASQHCHSRSTSDIENREKLQARRKLYIAAIICLIFMVGEVVGGYLAHSLAIMTDAAHLLTDFGSMLVRLLLTTKRLCTSIKLDFVNTYFSLKEQYELMNREEHFIFGF</sequence>
<dbReference type="InterPro" id="IPR050681">
    <property type="entry name" value="CDF/SLC30A"/>
</dbReference>
<dbReference type="InterPro" id="IPR027469">
    <property type="entry name" value="Cation_efflux_TMD_sf"/>
</dbReference>
<evidence type="ECO:0000256" key="9">
    <source>
        <dbReference type="SAM" id="Phobius"/>
    </source>
</evidence>
<dbReference type="PANTHER" id="PTHR11562:SF30">
    <property type="entry name" value="PROTON-COUPLED ZINC ANTIPORTER SLC30A3-RELATED"/>
    <property type="match status" value="1"/>
</dbReference>
<comment type="catalytic activity">
    <reaction evidence="8">
        <text>Zn(2+)(in) + 2 H(+)(out) = Zn(2+)(out) + 2 H(+)(in)</text>
        <dbReference type="Rhea" id="RHEA:72627"/>
        <dbReference type="ChEBI" id="CHEBI:15378"/>
        <dbReference type="ChEBI" id="CHEBI:29105"/>
    </reaction>
</comment>
<dbReference type="GO" id="GO:0043005">
    <property type="term" value="C:neuron projection"/>
    <property type="evidence" value="ECO:0007669"/>
    <property type="project" value="UniProtKB-KW"/>
</dbReference>
<evidence type="ECO:0000256" key="4">
    <source>
        <dbReference type="ARBA" id="ARBA00022833"/>
    </source>
</evidence>
<organism evidence="11 12">
    <name type="scientific">Scyliorhinus torazame</name>
    <name type="common">Cloudy catshark</name>
    <name type="synonym">Catulus torazame</name>
    <dbReference type="NCBI Taxonomy" id="75743"/>
    <lineage>
        <taxon>Eukaryota</taxon>
        <taxon>Metazoa</taxon>
        <taxon>Chordata</taxon>
        <taxon>Craniata</taxon>
        <taxon>Vertebrata</taxon>
        <taxon>Chondrichthyes</taxon>
        <taxon>Elasmobranchii</taxon>
        <taxon>Galeomorphii</taxon>
        <taxon>Galeoidea</taxon>
        <taxon>Carcharhiniformes</taxon>
        <taxon>Scyliorhinidae</taxon>
        <taxon>Scyliorhinus</taxon>
    </lineage>
</organism>
<keyword evidence="5" id="KW-0406">Ion transport</keyword>
<evidence type="ECO:0000256" key="6">
    <source>
        <dbReference type="ARBA" id="ARBA00022989"/>
    </source>
</evidence>
<dbReference type="GO" id="GO:0005765">
    <property type="term" value="C:lysosomal membrane"/>
    <property type="evidence" value="ECO:0007669"/>
    <property type="project" value="UniProtKB-SubCell"/>
</dbReference>
<comment type="subcellular location">
    <subcellularLocation>
        <location evidence="1">Endomembrane system</location>
        <topology evidence="1">Multi-pass membrane protein</topology>
    </subcellularLocation>
</comment>
<dbReference type="GO" id="GO:0045202">
    <property type="term" value="C:synapse"/>
    <property type="evidence" value="ECO:0007669"/>
    <property type="project" value="UniProtKB-SubCell"/>
</dbReference>
<keyword evidence="2" id="KW-0050">Antiport</keyword>
<feature type="domain" description="Cation efflux protein transmembrane" evidence="10">
    <location>
        <begin position="80"/>
        <end position="126"/>
    </location>
</feature>
<dbReference type="GO" id="GO:0005886">
    <property type="term" value="C:plasma membrane"/>
    <property type="evidence" value="ECO:0007669"/>
    <property type="project" value="TreeGrafter"/>
</dbReference>
<evidence type="ECO:0000256" key="3">
    <source>
        <dbReference type="ARBA" id="ARBA00022692"/>
    </source>
</evidence>
<evidence type="ECO:0000256" key="2">
    <source>
        <dbReference type="ARBA" id="ARBA00022449"/>
    </source>
</evidence>
<keyword evidence="5" id="KW-0813">Transport</keyword>
<dbReference type="GO" id="GO:0010043">
    <property type="term" value="P:response to zinc ion"/>
    <property type="evidence" value="ECO:0007669"/>
    <property type="project" value="TreeGrafter"/>
</dbReference>
<evidence type="ECO:0000256" key="8">
    <source>
        <dbReference type="ARBA" id="ARBA00048349"/>
    </source>
</evidence>
<keyword evidence="5" id="KW-0864">Zinc transport</keyword>
<dbReference type="GO" id="GO:0005385">
    <property type="term" value="F:zinc ion transmembrane transporter activity"/>
    <property type="evidence" value="ECO:0007669"/>
    <property type="project" value="TreeGrafter"/>
</dbReference>
<keyword evidence="3 9" id="KW-0812">Transmembrane</keyword>
<dbReference type="GO" id="GO:0015297">
    <property type="term" value="F:antiporter activity"/>
    <property type="evidence" value="ECO:0007669"/>
    <property type="project" value="UniProtKB-KW"/>
</dbReference>
<dbReference type="EMBL" id="BFAA01008431">
    <property type="protein sequence ID" value="GCB67571.1"/>
    <property type="molecule type" value="Genomic_DNA"/>
</dbReference>
<keyword evidence="12" id="KW-1185">Reference proteome</keyword>
<proteinExistence type="predicted"/>
<dbReference type="GO" id="GO:0031902">
    <property type="term" value="C:late endosome membrane"/>
    <property type="evidence" value="ECO:0007669"/>
    <property type="project" value="UniProtKB-SubCell"/>
</dbReference>
<keyword evidence="7 9" id="KW-0472">Membrane</keyword>
<accession>A0A401P384</accession>
<dbReference type="SUPFAM" id="SSF161111">
    <property type="entry name" value="Cation efflux protein transmembrane domain-like"/>
    <property type="match status" value="1"/>
</dbReference>
<dbReference type="PANTHER" id="PTHR11562">
    <property type="entry name" value="CATION EFFLUX PROTEIN/ ZINC TRANSPORTER"/>
    <property type="match status" value="1"/>
</dbReference>
<feature type="transmembrane region" description="Helical" evidence="9">
    <location>
        <begin position="80"/>
        <end position="100"/>
    </location>
</feature>
<evidence type="ECO:0000256" key="5">
    <source>
        <dbReference type="ARBA" id="ARBA00022906"/>
    </source>
</evidence>
<dbReference type="OrthoDB" id="9944568at2759"/>
<evidence type="ECO:0000313" key="11">
    <source>
        <dbReference type="EMBL" id="GCB67571.1"/>
    </source>
</evidence>
<dbReference type="Gene3D" id="1.20.1510.10">
    <property type="entry name" value="Cation efflux protein transmembrane domain"/>
    <property type="match status" value="1"/>
</dbReference>
<keyword evidence="4" id="KW-0862">Zinc</keyword>
<gene>
    <name evidence="11" type="ORF">scyTo_0015130</name>
</gene>
<dbReference type="Proteomes" id="UP000288216">
    <property type="component" value="Unassembled WGS sequence"/>
</dbReference>
<evidence type="ECO:0000256" key="1">
    <source>
        <dbReference type="ARBA" id="ARBA00004127"/>
    </source>
</evidence>
<dbReference type="OMA" id="ENKARMY"/>
<comment type="caution">
    <text evidence="11">The sequence shown here is derived from an EMBL/GenBank/DDBJ whole genome shotgun (WGS) entry which is preliminary data.</text>
</comment>